<dbReference type="PANTHER" id="PTHR23155:SF1205">
    <property type="entry name" value="DISEASE RESISTANCE PROTEIN RPM1"/>
    <property type="match status" value="1"/>
</dbReference>
<dbReference type="GO" id="GO:0043531">
    <property type="term" value="F:ADP binding"/>
    <property type="evidence" value="ECO:0007669"/>
    <property type="project" value="InterPro"/>
</dbReference>
<evidence type="ECO:0000313" key="11">
    <source>
        <dbReference type="EMBL" id="KAK2997672.1"/>
    </source>
</evidence>
<protein>
    <recommendedName>
        <fullName evidence="13">NB-ARC domain-containing protein</fullName>
    </recommendedName>
</protein>
<evidence type="ECO:0000256" key="6">
    <source>
        <dbReference type="ARBA" id="ARBA00022840"/>
    </source>
</evidence>
<dbReference type="Proteomes" id="UP001188597">
    <property type="component" value="Unassembled WGS sequence"/>
</dbReference>
<evidence type="ECO:0008006" key="13">
    <source>
        <dbReference type="Google" id="ProtNLM"/>
    </source>
</evidence>
<feature type="domain" description="Disease resistance N-terminal" evidence="8">
    <location>
        <begin position="5"/>
        <end position="83"/>
    </location>
</feature>
<keyword evidence="12" id="KW-1185">Reference proteome</keyword>
<dbReference type="InterPro" id="IPR002182">
    <property type="entry name" value="NB-ARC"/>
</dbReference>
<keyword evidence="2" id="KW-0433">Leucine-rich repeat</keyword>
<sequence>MAVAAVGILLDSLSRILAEESYLLLGVEYEASLLQSELILCNSYFKSLERKHGQLAITREYASRIKELVYQAEDAIDMYVAKSVLVRGFLGKARLKVIQFVIGRTVAKKIMGIKMRLNEIYQDRKKFKIRNAEDIKLPVEGDSLRSRRLCYFEETDAVGFNAEAETIIDQLIKGDDERDIISLVGLGGIGKSSLCGKVYNNLVISQHFDFRAWVCISKVHSVREVLEKIIIDVLELADEIKNMSDKMLRLELYRYLKCTRYLIVLDDVWRSDWWGDLNHLFPRNMYGSRIVLTTQFKEVAQSVSPYFHYLQPLNKEKSWNLLSEKVFLGGECPSELKGLGIQIADKCGGLPLAILVLGGVLSRREKTVGGWSSVLSSIATAEDTNQLSKVFGLGYNCLPHYLSSCFLYFGFFPEDFEISSRHLIRLWIAEGFIPKKEKASLEEVAEEYLEELIDRNLIELAQKKSDGGVKTCRIHDLLHSFCISKAREGRDLEVWGSNVSSSAGKSRRLGIHSSITEYISSNQSASNLRSLLCFGRDGERVSLKHWKLLYKGYELVRVLDLASLVVENIPSEIENMIFLRYLNLKSDSARILPPSIANLQHLQTLTVVAPLIHRPQVNFWKMRNLRHFYFNGDTVVPPEDGVNDRDSCLSNLKTLSCISPDSCKGSVLFEMPNLVKLGIYGDFGKHIDSAFETLSGLTALQKLKLVRDRRYERLARLPCWQKFPPTLVKVTLSRTQLSVDPMEQLGQLPNLRVLKLIDSAYDGKELNCSSSSFPQLEVLKLVNLEISRWCVSTGSLPSLRSVVINRCEGLAALPYSLKDLSTLREMQLWWPNIDVLKFAVDLESHKGEGKLKLLIYHAQDGDSLG</sequence>
<dbReference type="InterPro" id="IPR027417">
    <property type="entry name" value="P-loop_NTPase"/>
</dbReference>
<comment type="caution">
    <text evidence="11">The sequence shown here is derived from an EMBL/GenBank/DDBJ whole genome shotgun (WGS) entry which is preliminary data.</text>
</comment>
<dbReference type="GO" id="GO:0005524">
    <property type="term" value="F:ATP binding"/>
    <property type="evidence" value="ECO:0007669"/>
    <property type="project" value="UniProtKB-KW"/>
</dbReference>
<evidence type="ECO:0000256" key="5">
    <source>
        <dbReference type="ARBA" id="ARBA00022821"/>
    </source>
</evidence>
<keyword evidence="4" id="KW-0547">Nucleotide-binding</keyword>
<comment type="similarity">
    <text evidence="1">Belongs to the disease resistance NB-LRR family.</text>
</comment>
<dbReference type="PANTHER" id="PTHR23155">
    <property type="entry name" value="DISEASE RESISTANCE PROTEIN RP"/>
    <property type="match status" value="1"/>
</dbReference>
<evidence type="ECO:0000259" key="9">
    <source>
        <dbReference type="Pfam" id="PF23559"/>
    </source>
</evidence>
<dbReference type="Pfam" id="PF18052">
    <property type="entry name" value="Rx_N"/>
    <property type="match status" value="1"/>
</dbReference>
<organism evidence="11 12">
    <name type="scientific">Escallonia herrerae</name>
    <dbReference type="NCBI Taxonomy" id="1293975"/>
    <lineage>
        <taxon>Eukaryota</taxon>
        <taxon>Viridiplantae</taxon>
        <taxon>Streptophyta</taxon>
        <taxon>Embryophyta</taxon>
        <taxon>Tracheophyta</taxon>
        <taxon>Spermatophyta</taxon>
        <taxon>Magnoliopsida</taxon>
        <taxon>eudicotyledons</taxon>
        <taxon>Gunneridae</taxon>
        <taxon>Pentapetalae</taxon>
        <taxon>asterids</taxon>
        <taxon>campanulids</taxon>
        <taxon>Escalloniales</taxon>
        <taxon>Escalloniaceae</taxon>
        <taxon>Escallonia</taxon>
    </lineage>
</organism>
<dbReference type="InterPro" id="IPR042197">
    <property type="entry name" value="Apaf_helical"/>
</dbReference>
<evidence type="ECO:0000256" key="3">
    <source>
        <dbReference type="ARBA" id="ARBA00022737"/>
    </source>
</evidence>
<dbReference type="FunFam" id="3.40.50.300:FF:001091">
    <property type="entry name" value="Probable disease resistance protein At1g61300"/>
    <property type="match status" value="1"/>
</dbReference>
<feature type="domain" description="Disease resistance protein winged helix" evidence="9">
    <location>
        <begin position="412"/>
        <end position="481"/>
    </location>
</feature>
<evidence type="ECO:0000256" key="2">
    <source>
        <dbReference type="ARBA" id="ARBA00022614"/>
    </source>
</evidence>
<dbReference type="SUPFAM" id="SSF52540">
    <property type="entry name" value="P-loop containing nucleoside triphosphate hydrolases"/>
    <property type="match status" value="1"/>
</dbReference>
<dbReference type="InterPro" id="IPR041118">
    <property type="entry name" value="Rx_N"/>
</dbReference>
<keyword evidence="6" id="KW-0067">ATP-binding</keyword>
<feature type="domain" description="Disease resistance R13L4/SHOC-2-like LRR" evidence="10">
    <location>
        <begin position="528"/>
        <end position="828"/>
    </location>
</feature>
<dbReference type="InterPro" id="IPR036388">
    <property type="entry name" value="WH-like_DNA-bd_sf"/>
</dbReference>
<reference evidence="11" key="1">
    <citation type="submission" date="2022-12" db="EMBL/GenBank/DDBJ databases">
        <title>Draft genome assemblies for two species of Escallonia (Escalloniales).</title>
        <authorList>
            <person name="Chanderbali A."/>
            <person name="Dervinis C."/>
            <person name="Anghel I."/>
            <person name="Soltis D."/>
            <person name="Soltis P."/>
            <person name="Zapata F."/>
        </authorList>
    </citation>
    <scope>NUCLEOTIDE SEQUENCE</scope>
    <source>
        <strain evidence="11">UCBG64.0493</strain>
        <tissue evidence="11">Leaf</tissue>
    </source>
</reference>
<name>A0AA88UXM3_9ASTE</name>
<dbReference type="InterPro" id="IPR055414">
    <property type="entry name" value="LRR_R13L4/SHOC2-like"/>
</dbReference>
<dbReference type="GO" id="GO:0098542">
    <property type="term" value="P:defense response to other organism"/>
    <property type="evidence" value="ECO:0007669"/>
    <property type="project" value="TreeGrafter"/>
</dbReference>
<keyword evidence="5" id="KW-0611">Plant defense</keyword>
<dbReference type="Pfam" id="PF00931">
    <property type="entry name" value="NB-ARC"/>
    <property type="match status" value="1"/>
</dbReference>
<evidence type="ECO:0000256" key="4">
    <source>
        <dbReference type="ARBA" id="ARBA00022741"/>
    </source>
</evidence>
<dbReference type="Gene3D" id="1.10.8.430">
    <property type="entry name" value="Helical domain of apoptotic protease-activating factors"/>
    <property type="match status" value="1"/>
</dbReference>
<dbReference type="InterPro" id="IPR032675">
    <property type="entry name" value="LRR_dom_sf"/>
</dbReference>
<dbReference type="AlphaFoldDB" id="A0AA88UXM3"/>
<evidence type="ECO:0000259" key="10">
    <source>
        <dbReference type="Pfam" id="PF23598"/>
    </source>
</evidence>
<dbReference type="InterPro" id="IPR044974">
    <property type="entry name" value="Disease_R_plants"/>
</dbReference>
<dbReference type="Pfam" id="PF23598">
    <property type="entry name" value="LRR_14"/>
    <property type="match status" value="1"/>
</dbReference>
<dbReference type="Gene3D" id="1.20.5.4130">
    <property type="match status" value="1"/>
</dbReference>
<accession>A0AA88UXM3</accession>
<dbReference type="PRINTS" id="PR00364">
    <property type="entry name" value="DISEASERSIST"/>
</dbReference>
<dbReference type="CDD" id="cd14798">
    <property type="entry name" value="RX-CC_like"/>
    <property type="match status" value="1"/>
</dbReference>
<dbReference type="GO" id="GO:0051607">
    <property type="term" value="P:defense response to virus"/>
    <property type="evidence" value="ECO:0007669"/>
    <property type="project" value="UniProtKB-ARBA"/>
</dbReference>
<evidence type="ECO:0000256" key="1">
    <source>
        <dbReference type="ARBA" id="ARBA00008894"/>
    </source>
</evidence>
<dbReference type="Gene3D" id="3.40.50.300">
    <property type="entry name" value="P-loop containing nucleotide triphosphate hydrolases"/>
    <property type="match status" value="1"/>
</dbReference>
<dbReference type="SUPFAM" id="SSF52058">
    <property type="entry name" value="L domain-like"/>
    <property type="match status" value="1"/>
</dbReference>
<evidence type="ECO:0000259" key="7">
    <source>
        <dbReference type="Pfam" id="PF00931"/>
    </source>
</evidence>
<feature type="domain" description="NB-ARC" evidence="7">
    <location>
        <begin position="163"/>
        <end position="327"/>
    </location>
</feature>
<dbReference type="Gene3D" id="1.10.10.10">
    <property type="entry name" value="Winged helix-like DNA-binding domain superfamily/Winged helix DNA-binding domain"/>
    <property type="match status" value="1"/>
</dbReference>
<evidence type="ECO:0000313" key="12">
    <source>
        <dbReference type="Proteomes" id="UP001188597"/>
    </source>
</evidence>
<evidence type="ECO:0000259" key="8">
    <source>
        <dbReference type="Pfam" id="PF18052"/>
    </source>
</evidence>
<dbReference type="InterPro" id="IPR038005">
    <property type="entry name" value="RX-like_CC"/>
</dbReference>
<dbReference type="FunFam" id="1.10.10.10:FF:000322">
    <property type="entry name" value="Probable disease resistance protein At1g63360"/>
    <property type="match status" value="1"/>
</dbReference>
<dbReference type="InterPro" id="IPR058922">
    <property type="entry name" value="WHD_DRP"/>
</dbReference>
<dbReference type="Gene3D" id="3.80.10.10">
    <property type="entry name" value="Ribonuclease Inhibitor"/>
    <property type="match status" value="1"/>
</dbReference>
<dbReference type="EMBL" id="JAVXUP010004052">
    <property type="protein sequence ID" value="KAK2997672.1"/>
    <property type="molecule type" value="Genomic_DNA"/>
</dbReference>
<keyword evidence="3" id="KW-0677">Repeat</keyword>
<dbReference type="Pfam" id="PF23559">
    <property type="entry name" value="WHD_DRP"/>
    <property type="match status" value="1"/>
</dbReference>
<gene>
    <name evidence="11" type="ORF">RJ639_025893</name>
</gene>
<proteinExistence type="inferred from homology"/>